<feature type="domain" description="RNase H type-1" evidence="1">
    <location>
        <begin position="277"/>
        <end position="395"/>
    </location>
</feature>
<dbReference type="EMBL" id="JADBGQ010000010">
    <property type="protein sequence ID" value="KAG5374922.1"/>
    <property type="molecule type" value="Genomic_DNA"/>
</dbReference>
<dbReference type="InterPro" id="IPR052929">
    <property type="entry name" value="RNase_H-like_EbsB-rel"/>
</dbReference>
<sequence>LTHEKAQCPLLKKGSHLARMPPTPQDLEGTIKEKVPAEISPTLWLLEAPPGFPPLFPELSKEDRCSALMYVSHSDATERMARIARVNHHIEDTRRKKDEDLPLFSTDLFKEKGMVFKYDVTGDKLKSISTRCAAPSRSAPTLPNFQGIALEESDQSSSSHLVTEASTGFHMGSSSKTLASGFLSGQKKQRNRPPAWKRRLHRWNRNLVLQTFTDEDAARILCLKPKIAQEDTYRWGFTEHGGYSAQSAQSGVLESEEVRATSKWCKASQGSIKCNVGSSWNKSGHPSGAAWILRDHNGSTIMHSRRAYFALRSKEEADLYSLLWAVESMRDLRKHHVSFESSSTEMRDILLNPQNFHHFHHLVSAITYNLQAIEGWSVHHANLECNSVAGAIATSVTTGRRYQSYVASNGPAWLHSLLSAEAIS</sequence>
<evidence type="ECO:0000259" key="1">
    <source>
        <dbReference type="Pfam" id="PF13456"/>
    </source>
</evidence>
<keyword evidence="3" id="KW-1185">Reference proteome</keyword>
<comment type="caution">
    <text evidence="2">The sequence shown here is derived from an EMBL/GenBank/DDBJ whole genome shotgun (WGS) entry which is preliminary data.</text>
</comment>
<accession>A0ABQ7KLV3</accession>
<evidence type="ECO:0000313" key="3">
    <source>
        <dbReference type="Proteomes" id="UP000823674"/>
    </source>
</evidence>
<dbReference type="PANTHER" id="PTHR47074">
    <property type="entry name" value="BNAC02G40300D PROTEIN"/>
    <property type="match status" value="1"/>
</dbReference>
<reference evidence="2 3" key="1">
    <citation type="submission" date="2021-03" db="EMBL/GenBank/DDBJ databases">
        <authorList>
            <person name="King G.J."/>
            <person name="Bancroft I."/>
            <person name="Baten A."/>
            <person name="Bloomfield J."/>
            <person name="Borpatragohain P."/>
            <person name="He Z."/>
            <person name="Irish N."/>
            <person name="Irwin J."/>
            <person name="Liu K."/>
            <person name="Mauleon R.P."/>
            <person name="Moore J."/>
            <person name="Morris R."/>
            <person name="Ostergaard L."/>
            <person name="Wang B."/>
            <person name="Wells R."/>
        </authorList>
    </citation>
    <scope>NUCLEOTIDE SEQUENCE [LARGE SCALE GENOMIC DNA]</scope>
    <source>
        <strain evidence="2">R-o-18</strain>
        <tissue evidence="2">Leaf</tissue>
    </source>
</reference>
<organism evidence="2 3">
    <name type="scientific">Brassica rapa subsp. trilocularis</name>
    <dbReference type="NCBI Taxonomy" id="1813537"/>
    <lineage>
        <taxon>Eukaryota</taxon>
        <taxon>Viridiplantae</taxon>
        <taxon>Streptophyta</taxon>
        <taxon>Embryophyta</taxon>
        <taxon>Tracheophyta</taxon>
        <taxon>Spermatophyta</taxon>
        <taxon>Magnoliopsida</taxon>
        <taxon>eudicotyledons</taxon>
        <taxon>Gunneridae</taxon>
        <taxon>Pentapetalae</taxon>
        <taxon>rosids</taxon>
        <taxon>malvids</taxon>
        <taxon>Brassicales</taxon>
        <taxon>Brassicaceae</taxon>
        <taxon>Brassiceae</taxon>
        <taxon>Brassica</taxon>
    </lineage>
</organism>
<protein>
    <recommendedName>
        <fullName evidence="1">RNase H type-1 domain-containing protein</fullName>
    </recommendedName>
</protein>
<dbReference type="Pfam" id="PF13456">
    <property type="entry name" value="RVT_3"/>
    <property type="match status" value="1"/>
</dbReference>
<dbReference type="Proteomes" id="UP000823674">
    <property type="component" value="Chromosome A10"/>
</dbReference>
<name>A0ABQ7KLV3_BRACM</name>
<dbReference type="PANTHER" id="PTHR47074:SF53">
    <property type="entry name" value="REVERSE TRANSCRIPTASE-LIKE PROTEIN"/>
    <property type="match status" value="1"/>
</dbReference>
<dbReference type="InterPro" id="IPR002156">
    <property type="entry name" value="RNaseH_domain"/>
</dbReference>
<dbReference type="InterPro" id="IPR044730">
    <property type="entry name" value="RNase_H-like_dom_plant"/>
</dbReference>
<dbReference type="CDD" id="cd06222">
    <property type="entry name" value="RNase_H_like"/>
    <property type="match status" value="1"/>
</dbReference>
<dbReference type="Gene3D" id="3.30.420.10">
    <property type="entry name" value="Ribonuclease H-like superfamily/Ribonuclease H"/>
    <property type="match status" value="1"/>
</dbReference>
<evidence type="ECO:0000313" key="2">
    <source>
        <dbReference type="EMBL" id="KAG5374922.1"/>
    </source>
</evidence>
<gene>
    <name evidence="2" type="primary">A10g500770.1_BraROA</name>
    <name evidence="2" type="ORF">IGI04_039518</name>
</gene>
<dbReference type="InterPro" id="IPR036397">
    <property type="entry name" value="RNaseH_sf"/>
</dbReference>
<feature type="non-terminal residue" evidence="2">
    <location>
        <position position="1"/>
    </location>
</feature>
<proteinExistence type="predicted"/>